<dbReference type="SUPFAM" id="SSF52540">
    <property type="entry name" value="P-loop containing nucleoside triphosphate hydrolases"/>
    <property type="match status" value="1"/>
</dbReference>
<feature type="domain" description="NB-ARC" evidence="1">
    <location>
        <begin position="154"/>
        <end position="256"/>
    </location>
</feature>
<dbReference type="RefSeq" id="WP_254174916.1">
    <property type="nucleotide sequence ID" value="NZ_LR882967.1"/>
</dbReference>
<dbReference type="Pfam" id="PF00931">
    <property type="entry name" value="NB-ARC"/>
    <property type="match status" value="1"/>
</dbReference>
<protein>
    <submittedName>
        <fullName evidence="3">WD repeat-containing protein alr2800</fullName>
    </submittedName>
</protein>
<evidence type="ECO:0000313" key="4">
    <source>
        <dbReference type="Proteomes" id="UP001153719"/>
    </source>
</evidence>
<dbReference type="Pfam" id="PF26355">
    <property type="entry name" value="HTH_VMAP-M9"/>
    <property type="match status" value="1"/>
</dbReference>
<dbReference type="InterPro" id="IPR058651">
    <property type="entry name" value="HTH_VMAP-M9"/>
</dbReference>
<evidence type="ECO:0000259" key="1">
    <source>
        <dbReference type="Pfam" id="PF00931"/>
    </source>
</evidence>
<sequence length="466" mass="53946">MDIEEVLELADNLIFTKTGKHLDHLQQAILRGTIQNCTYSEIAEDHYASESHVKWVGSELWKMISEELGETVKKSNFRAIFEKGRIYKNHQSAIVKNITGENVTVNNHLNVSCKTAKAQQQNKSNLNDSEITPNQPYVDLNDAPKITKFYDRTQELSTLEKWIIEDGVQLITLLGLIGIGKTTLSLHLIDEIKSNFDYIIYRSLSFAPTLDETLTNLLEIFCNQDKIEIPLKLETKLSQLFNYLRQYRCLIILDDIQMLFFEGQLAGHYQSGYGNYQLFYKKIAEVCHQSCVILNSWEKPREIEKIEFENLPVRTLILGSLGLAAQNIFRDKNLSNPETWDILINTYQGNPLWLGMIATLIQELFNSRVTEFLYYDEPILCDSLQEQLKLHFQRLSPQEKMLITVLSNSPEIFNLQSLSTQTKLSNSDLLNTIQSLIRRFLVAREEKDNMTFFIVNPLLKEYVKRL</sequence>
<dbReference type="Gene3D" id="3.40.50.300">
    <property type="entry name" value="P-loop containing nucleotide triphosphate hydrolases"/>
    <property type="match status" value="1"/>
</dbReference>
<reference evidence="3" key="1">
    <citation type="submission" date="2020-09" db="EMBL/GenBank/DDBJ databases">
        <authorList>
            <person name="Blom J."/>
        </authorList>
    </citation>
    <scope>NUCLEOTIDE SEQUENCE</scope>
    <source>
        <strain evidence="3">No.713</strain>
    </source>
</reference>
<dbReference type="InterPro" id="IPR027417">
    <property type="entry name" value="P-loop_NTPase"/>
</dbReference>
<evidence type="ECO:0000313" key="3">
    <source>
        <dbReference type="EMBL" id="CAD5982797.1"/>
    </source>
</evidence>
<accession>A0A9W4GAL0</accession>
<dbReference type="EMBL" id="LR882967">
    <property type="protein sequence ID" value="CAD5982797.1"/>
    <property type="molecule type" value="Genomic_DNA"/>
</dbReference>
<dbReference type="InterPro" id="IPR002182">
    <property type="entry name" value="NB-ARC"/>
</dbReference>
<keyword evidence="4" id="KW-1185">Reference proteome</keyword>
<dbReference type="Proteomes" id="UP001153719">
    <property type="component" value="Chromosome"/>
</dbReference>
<feature type="domain" description="vWA-MoxR associated protein N-terminal HTH" evidence="2">
    <location>
        <begin position="1"/>
        <end position="83"/>
    </location>
</feature>
<proteinExistence type="predicted"/>
<dbReference type="KEGG" id="ppsu:NO713_05069"/>
<dbReference type="GO" id="GO:0043531">
    <property type="term" value="F:ADP binding"/>
    <property type="evidence" value="ECO:0007669"/>
    <property type="project" value="InterPro"/>
</dbReference>
<gene>
    <name evidence="3" type="ORF">NO713_05069</name>
</gene>
<dbReference type="AlphaFoldDB" id="A0A9W4GAL0"/>
<evidence type="ECO:0000259" key="2">
    <source>
        <dbReference type="Pfam" id="PF26355"/>
    </source>
</evidence>
<dbReference type="PRINTS" id="PR00364">
    <property type="entry name" value="DISEASERSIST"/>
</dbReference>
<organism evidence="3 4">
    <name type="scientific">Planktothrix pseudagardhii</name>
    <dbReference type="NCBI Taxonomy" id="132604"/>
    <lineage>
        <taxon>Bacteria</taxon>
        <taxon>Bacillati</taxon>
        <taxon>Cyanobacteriota</taxon>
        <taxon>Cyanophyceae</taxon>
        <taxon>Oscillatoriophycideae</taxon>
        <taxon>Oscillatoriales</taxon>
        <taxon>Microcoleaceae</taxon>
        <taxon>Planktothrix</taxon>
    </lineage>
</organism>
<name>A0A9W4GAL0_9CYAN</name>